<dbReference type="InterPro" id="IPR029058">
    <property type="entry name" value="AB_hydrolase_fold"/>
</dbReference>
<evidence type="ECO:0000313" key="2">
    <source>
        <dbReference type="EMBL" id="KMS67487.1"/>
    </source>
</evidence>
<reference evidence="2 3" key="1">
    <citation type="submission" date="2015-06" db="EMBL/GenBank/DDBJ databases">
        <authorList>
            <person name="Ju K.-S."/>
            <person name="Doroghazi J.R."/>
            <person name="Metcalf W.W."/>
        </authorList>
    </citation>
    <scope>NUCLEOTIDE SEQUENCE [LARGE SCALE GENOMIC DNA]</scope>
    <source>
        <strain evidence="2 3">NRRL 3414</strain>
    </source>
</reference>
<dbReference type="RefSeq" id="WP_048586878.1">
    <property type="nucleotide sequence ID" value="NZ_LFNT01000102.1"/>
</dbReference>
<gene>
    <name evidence="2" type="ORF">ACM01_42590</name>
</gene>
<accession>A0A0J7YVI5</accession>
<dbReference type="PATRIC" id="fig|1938.3.peg.10139"/>
<dbReference type="SUPFAM" id="SSF53474">
    <property type="entry name" value="alpha/beta-Hydrolases"/>
    <property type="match status" value="1"/>
</dbReference>
<protein>
    <recommendedName>
        <fullName evidence="1">DUF1023 domain-containing protein</fullName>
    </recommendedName>
</protein>
<organism evidence="2 3">
    <name type="scientific">Streptomyces viridochromogenes</name>
    <dbReference type="NCBI Taxonomy" id="1938"/>
    <lineage>
        <taxon>Bacteria</taxon>
        <taxon>Bacillati</taxon>
        <taxon>Actinomycetota</taxon>
        <taxon>Actinomycetes</taxon>
        <taxon>Kitasatosporales</taxon>
        <taxon>Streptomycetaceae</taxon>
        <taxon>Streptomyces</taxon>
    </lineage>
</organism>
<proteinExistence type="predicted"/>
<dbReference type="EMBL" id="LFNT01000102">
    <property type="protein sequence ID" value="KMS67487.1"/>
    <property type="molecule type" value="Genomic_DNA"/>
</dbReference>
<dbReference type="Pfam" id="PF06259">
    <property type="entry name" value="Abhydrolase_8"/>
    <property type="match status" value="1"/>
</dbReference>
<dbReference type="OrthoDB" id="5969911at2"/>
<evidence type="ECO:0000313" key="3">
    <source>
        <dbReference type="Proteomes" id="UP000037432"/>
    </source>
</evidence>
<sequence>MGQAGHLGTAGDSSDDDSSSEDRRVFLLGFDADGRVVIARNNPDHARYLVIVIPGVGAWPSGLDPLLLRAEVLCRELSSDPDDDAVSVITWVDYKTPRSPGDARDPAFAAEGALRLARFIVGRRVGAEAWGRRSGPQRITVIGHGYGGLVAGFAARDHGMDIDALVLLGSASAGTETVSGLRLPGPVYATSPEVNGDGTPYDVHGPRPDSPGFGATVLHPGPLSYGGDPTVRYLSSLKKIILGTA</sequence>
<dbReference type="AlphaFoldDB" id="A0A0J7YVI5"/>
<dbReference type="InterPro" id="IPR010427">
    <property type="entry name" value="DUF1023"/>
</dbReference>
<feature type="domain" description="DUF1023" evidence="1">
    <location>
        <begin position="34"/>
        <end position="189"/>
    </location>
</feature>
<evidence type="ECO:0000259" key="1">
    <source>
        <dbReference type="Pfam" id="PF06259"/>
    </source>
</evidence>
<dbReference type="Proteomes" id="UP000037432">
    <property type="component" value="Unassembled WGS sequence"/>
</dbReference>
<dbReference type="ESTHER" id="strvr-a0a0j7yvi5">
    <property type="family name" value="Duf_1023"/>
</dbReference>
<dbReference type="Gene3D" id="3.40.50.1820">
    <property type="entry name" value="alpha/beta hydrolase"/>
    <property type="match status" value="1"/>
</dbReference>
<name>A0A0J7YVI5_STRVR</name>
<comment type="caution">
    <text evidence="2">The sequence shown here is derived from an EMBL/GenBank/DDBJ whole genome shotgun (WGS) entry which is preliminary data.</text>
</comment>